<proteinExistence type="inferred from homology"/>
<dbReference type="UniPathway" id="UPA00276">
    <property type="reaction ID" value="UER00406"/>
</dbReference>
<name>A0A1M4TI86_9LACT</name>
<dbReference type="AlphaFoldDB" id="A0A1M4TI86"/>
<keyword evidence="11 15" id="KW-0067">ATP-binding</keyword>
<comment type="catalytic activity">
    <reaction evidence="14 15">
        <text>FMN + ATP + H(+) = FAD + diphosphate</text>
        <dbReference type="Rhea" id="RHEA:17237"/>
        <dbReference type="ChEBI" id="CHEBI:15378"/>
        <dbReference type="ChEBI" id="CHEBI:30616"/>
        <dbReference type="ChEBI" id="CHEBI:33019"/>
        <dbReference type="ChEBI" id="CHEBI:57692"/>
        <dbReference type="ChEBI" id="CHEBI:58210"/>
        <dbReference type="EC" id="2.7.7.2"/>
    </reaction>
</comment>
<sequence length="315" mass="35789">MKTIKIKHPYKKTEIVNEDIVLILGYFDGVHLAHQEVIKEGVRIGRERNLKVALMTFNRHPSIVYRKINAGQYASLTQPEQKEKIIESLGVDILYEVFFNSEFGNLPPQEFVDRYIVGWHAKVIVAGFDYTYGKADVASMAQLSDYAKGRFEIVKVGEAKESGKTISSTLIRQYIKNGEVEKANAMLGYSYETLGFVIHGDARGRELGYPTANIYSNPYTFLPGVGIYAVWFIVKGKRYMGMASIGYNVTFKDQSELSVEVNVLDFNEEIYGDDVKIEWVAYLRGEVQFDGAQGLIDQLQKDEEATRKILEMQKD</sequence>
<dbReference type="EC" id="2.7.1.26" evidence="15"/>
<dbReference type="GO" id="GO:0008531">
    <property type="term" value="F:riboflavin kinase activity"/>
    <property type="evidence" value="ECO:0007669"/>
    <property type="project" value="UniProtKB-UniRule"/>
</dbReference>
<evidence type="ECO:0000256" key="6">
    <source>
        <dbReference type="ARBA" id="ARBA00022679"/>
    </source>
</evidence>
<evidence type="ECO:0000256" key="14">
    <source>
        <dbReference type="ARBA" id="ARBA00049494"/>
    </source>
</evidence>
<dbReference type="GO" id="GO:0005524">
    <property type="term" value="F:ATP binding"/>
    <property type="evidence" value="ECO:0007669"/>
    <property type="project" value="UniProtKB-UniRule"/>
</dbReference>
<dbReference type="STRING" id="1121025.SAMN02745249_00440"/>
<dbReference type="SMART" id="SM00904">
    <property type="entry name" value="Flavokinase"/>
    <property type="match status" value="1"/>
</dbReference>
<feature type="domain" description="Riboflavin kinase" evidence="16">
    <location>
        <begin position="186"/>
        <end position="311"/>
    </location>
</feature>
<accession>A0A1M4TI86</accession>
<dbReference type="FunFam" id="3.40.50.620:FF:000021">
    <property type="entry name" value="Riboflavin biosynthesis protein"/>
    <property type="match status" value="1"/>
</dbReference>
<dbReference type="Gene3D" id="3.40.50.620">
    <property type="entry name" value="HUPs"/>
    <property type="match status" value="1"/>
</dbReference>
<dbReference type="GO" id="GO:0009231">
    <property type="term" value="P:riboflavin biosynthetic process"/>
    <property type="evidence" value="ECO:0007669"/>
    <property type="project" value="InterPro"/>
</dbReference>
<evidence type="ECO:0000256" key="10">
    <source>
        <dbReference type="ARBA" id="ARBA00022827"/>
    </source>
</evidence>
<evidence type="ECO:0000256" key="8">
    <source>
        <dbReference type="ARBA" id="ARBA00022741"/>
    </source>
</evidence>
<dbReference type="EMBL" id="FQUF01000005">
    <property type="protein sequence ID" value="SHE44044.1"/>
    <property type="molecule type" value="Genomic_DNA"/>
</dbReference>
<evidence type="ECO:0000259" key="16">
    <source>
        <dbReference type="SMART" id="SM00904"/>
    </source>
</evidence>
<keyword evidence="4 15" id="KW-0285">Flavoprotein</keyword>
<dbReference type="InterPro" id="IPR015864">
    <property type="entry name" value="FAD_synthase"/>
</dbReference>
<dbReference type="InterPro" id="IPR015865">
    <property type="entry name" value="Riboflavin_kinase_bac/euk"/>
</dbReference>
<dbReference type="Proteomes" id="UP000184128">
    <property type="component" value="Unassembled WGS sequence"/>
</dbReference>
<evidence type="ECO:0000256" key="9">
    <source>
        <dbReference type="ARBA" id="ARBA00022777"/>
    </source>
</evidence>
<dbReference type="SUPFAM" id="SSF52374">
    <property type="entry name" value="Nucleotidylyl transferase"/>
    <property type="match status" value="1"/>
</dbReference>
<evidence type="ECO:0000313" key="18">
    <source>
        <dbReference type="Proteomes" id="UP000184128"/>
    </source>
</evidence>
<dbReference type="Gene3D" id="2.40.30.30">
    <property type="entry name" value="Riboflavin kinase-like"/>
    <property type="match status" value="1"/>
</dbReference>
<dbReference type="OrthoDB" id="9803667at2"/>
<dbReference type="UniPathway" id="UPA00277">
    <property type="reaction ID" value="UER00407"/>
</dbReference>
<evidence type="ECO:0000256" key="7">
    <source>
        <dbReference type="ARBA" id="ARBA00022695"/>
    </source>
</evidence>
<dbReference type="SUPFAM" id="SSF82114">
    <property type="entry name" value="Riboflavin kinase-like"/>
    <property type="match status" value="1"/>
</dbReference>
<dbReference type="InterPro" id="IPR002606">
    <property type="entry name" value="Riboflavin_kinase_bac"/>
</dbReference>
<comment type="pathway">
    <text evidence="2 15">Cofactor biosynthesis; FAD biosynthesis; FAD from FMN: step 1/1.</text>
</comment>
<evidence type="ECO:0000256" key="5">
    <source>
        <dbReference type="ARBA" id="ARBA00022643"/>
    </source>
</evidence>
<comment type="pathway">
    <text evidence="3 15">Cofactor biosynthesis; FMN biosynthesis; FMN from riboflavin (ATP route): step 1/1.</text>
</comment>
<dbReference type="PANTHER" id="PTHR22749:SF6">
    <property type="entry name" value="RIBOFLAVIN KINASE"/>
    <property type="match status" value="1"/>
</dbReference>
<keyword evidence="18" id="KW-1185">Reference proteome</keyword>
<dbReference type="NCBIfam" id="TIGR00083">
    <property type="entry name" value="ribF"/>
    <property type="match status" value="1"/>
</dbReference>
<organism evidence="17 18">
    <name type="scientific">Atopostipes suicloacalis DSM 15692</name>
    <dbReference type="NCBI Taxonomy" id="1121025"/>
    <lineage>
        <taxon>Bacteria</taxon>
        <taxon>Bacillati</taxon>
        <taxon>Bacillota</taxon>
        <taxon>Bacilli</taxon>
        <taxon>Lactobacillales</taxon>
        <taxon>Carnobacteriaceae</taxon>
        <taxon>Atopostipes</taxon>
    </lineage>
</organism>
<evidence type="ECO:0000256" key="12">
    <source>
        <dbReference type="ARBA" id="ARBA00023268"/>
    </source>
</evidence>
<evidence type="ECO:0000256" key="13">
    <source>
        <dbReference type="ARBA" id="ARBA00047880"/>
    </source>
</evidence>
<evidence type="ECO:0000256" key="2">
    <source>
        <dbReference type="ARBA" id="ARBA00004726"/>
    </source>
</evidence>
<dbReference type="Pfam" id="PF06574">
    <property type="entry name" value="FAD_syn"/>
    <property type="match status" value="1"/>
</dbReference>
<keyword evidence="7 15" id="KW-0548">Nucleotidyltransferase</keyword>
<dbReference type="FunFam" id="2.40.30.30:FF:000003">
    <property type="entry name" value="Riboflavin biosynthesis protein"/>
    <property type="match status" value="1"/>
</dbReference>
<dbReference type="InterPro" id="IPR023465">
    <property type="entry name" value="Riboflavin_kinase_dom_sf"/>
</dbReference>
<comment type="catalytic activity">
    <reaction evidence="13 15">
        <text>riboflavin + ATP = FMN + ADP + H(+)</text>
        <dbReference type="Rhea" id="RHEA:14357"/>
        <dbReference type="ChEBI" id="CHEBI:15378"/>
        <dbReference type="ChEBI" id="CHEBI:30616"/>
        <dbReference type="ChEBI" id="CHEBI:57986"/>
        <dbReference type="ChEBI" id="CHEBI:58210"/>
        <dbReference type="ChEBI" id="CHEBI:456216"/>
        <dbReference type="EC" id="2.7.1.26"/>
    </reaction>
</comment>
<reference evidence="17 18" key="1">
    <citation type="submission" date="2016-11" db="EMBL/GenBank/DDBJ databases">
        <authorList>
            <person name="Jaros S."/>
            <person name="Januszkiewicz K."/>
            <person name="Wedrychowicz H."/>
        </authorList>
    </citation>
    <scope>NUCLEOTIDE SEQUENCE [LARGE SCALE GENOMIC DNA]</scope>
    <source>
        <strain evidence="17 18">DSM 15692</strain>
    </source>
</reference>
<evidence type="ECO:0000256" key="11">
    <source>
        <dbReference type="ARBA" id="ARBA00022840"/>
    </source>
</evidence>
<comment type="similarity">
    <text evidence="15">Belongs to the ribF family.</text>
</comment>
<dbReference type="InterPro" id="IPR023468">
    <property type="entry name" value="Riboflavin_kinase"/>
</dbReference>
<keyword evidence="6 15" id="KW-0808">Transferase</keyword>
<evidence type="ECO:0000256" key="3">
    <source>
        <dbReference type="ARBA" id="ARBA00005201"/>
    </source>
</evidence>
<keyword evidence="5 15" id="KW-0288">FMN</keyword>
<dbReference type="EC" id="2.7.7.2" evidence="15"/>
<dbReference type="GO" id="GO:0003919">
    <property type="term" value="F:FMN adenylyltransferase activity"/>
    <property type="evidence" value="ECO:0007669"/>
    <property type="project" value="UniProtKB-UniRule"/>
</dbReference>
<dbReference type="Pfam" id="PF01687">
    <property type="entry name" value="Flavokinase"/>
    <property type="match status" value="1"/>
</dbReference>
<dbReference type="PANTHER" id="PTHR22749">
    <property type="entry name" value="RIBOFLAVIN KINASE/FMN ADENYLYLTRANSFERASE"/>
    <property type="match status" value="1"/>
</dbReference>
<keyword evidence="10 15" id="KW-0274">FAD</keyword>
<gene>
    <name evidence="17" type="ORF">SAMN02745249_00440</name>
</gene>
<dbReference type="InterPro" id="IPR014729">
    <property type="entry name" value="Rossmann-like_a/b/a_fold"/>
</dbReference>
<dbReference type="RefSeq" id="WP_073295640.1">
    <property type="nucleotide sequence ID" value="NZ_FQUF01000005.1"/>
</dbReference>
<evidence type="ECO:0000313" key="17">
    <source>
        <dbReference type="EMBL" id="SHE44044.1"/>
    </source>
</evidence>
<comment type="function">
    <text evidence="1">Catalyzes the phosphorylation of riboflavin to FMN followed by the adenylation of FMN to FAD.</text>
</comment>
<dbReference type="CDD" id="cd02064">
    <property type="entry name" value="FAD_synthetase_N"/>
    <property type="match status" value="1"/>
</dbReference>
<dbReference type="GO" id="GO:0009398">
    <property type="term" value="P:FMN biosynthetic process"/>
    <property type="evidence" value="ECO:0007669"/>
    <property type="project" value="UniProtKB-UniRule"/>
</dbReference>
<keyword evidence="12" id="KW-0511">Multifunctional enzyme</keyword>
<evidence type="ECO:0000256" key="15">
    <source>
        <dbReference type="PIRNR" id="PIRNR004491"/>
    </source>
</evidence>
<evidence type="ECO:0000256" key="1">
    <source>
        <dbReference type="ARBA" id="ARBA00002121"/>
    </source>
</evidence>
<protein>
    <recommendedName>
        <fullName evidence="15">Riboflavin biosynthesis protein</fullName>
    </recommendedName>
    <domain>
        <recommendedName>
            <fullName evidence="15">Riboflavin kinase</fullName>
            <ecNumber evidence="15">2.7.1.26</ecNumber>
        </recommendedName>
        <alternativeName>
            <fullName evidence="15">Flavokinase</fullName>
        </alternativeName>
    </domain>
    <domain>
        <recommendedName>
            <fullName evidence="15">FMN adenylyltransferase</fullName>
            <ecNumber evidence="15">2.7.7.2</ecNumber>
        </recommendedName>
        <alternativeName>
            <fullName evidence="15">FAD pyrophosphorylase</fullName>
        </alternativeName>
        <alternativeName>
            <fullName evidence="15">FAD synthase</fullName>
        </alternativeName>
    </domain>
</protein>
<dbReference type="PIRSF" id="PIRSF004491">
    <property type="entry name" value="FAD_Synth"/>
    <property type="match status" value="1"/>
</dbReference>
<keyword evidence="9 15" id="KW-0418">Kinase</keyword>
<evidence type="ECO:0000256" key="4">
    <source>
        <dbReference type="ARBA" id="ARBA00022630"/>
    </source>
</evidence>
<dbReference type="GO" id="GO:0006747">
    <property type="term" value="P:FAD biosynthetic process"/>
    <property type="evidence" value="ECO:0007669"/>
    <property type="project" value="UniProtKB-UniRule"/>
</dbReference>
<keyword evidence="8 15" id="KW-0547">Nucleotide-binding</keyword>